<dbReference type="STRING" id="996342.SAMN05443551_3085"/>
<sequence length="281" mass="29322">MKGILLACLGVLILTPDALLIRLSELSAAPLVAWRGLAMGTFFLVAALLIGQARHLPRLASGVGVALILAQWANAALFAPAISLAPVALVLIAVATVPICAALWSWLLYQQPTRPVTWVTIAIVTCGIAFAMSGKGEVALSGNWVLGVLCGIGVALSLSLSFTLLRHNPEMPLLLAVGIGALLSGSSAFLFTSPAEMASGTTWAIALASFVVLPLSFYLMSEASRHTASVNVSLVLLLETILGPLWVWAGIGEAPTARMVIGGAIVIATLAVYLWHLRRSV</sequence>
<protein>
    <submittedName>
        <fullName evidence="3">EamA-like transporter family protein</fullName>
    </submittedName>
</protein>
<dbReference type="InterPro" id="IPR037185">
    <property type="entry name" value="EmrE-like"/>
</dbReference>
<dbReference type="RefSeq" id="WP_072778844.1">
    <property type="nucleotide sequence ID" value="NZ_FQXC01000004.1"/>
</dbReference>
<name>A0A1M5VUC7_9RHOB</name>
<keyword evidence="4" id="KW-1185">Reference proteome</keyword>
<reference evidence="3 4" key="1">
    <citation type="submission" date="2016-11" db="EMBL/GenBank/DDBJ databases">
        <authorList>
            <person name="Jaros S."/>
            <person name="Januszkiewicz K."/>
            <person name="Wedrychowicz H."/>
        </authorList>
    </citation>
    <scope>NUCLEOTIDE SEQUENCE [LARGE SCALE GENOMIC DNA]</scope>
    <source>
        <strain evidence="3 4">DSM 29431</strain>
    </source>
</reference>
<feature type="transmembrane region" description="Helical" evidence="1">
    <location>
        <begin position="232"/>
        <end position="251"/>
    </location>
</feature>
<feature type="transmembrane region" description="Helical" evidence="1">
    <location>
        <begin position="144"/>
        <end position="165"/>
    </location>
</feature>
<keyword evidence="1" id="KW-0812">Transmembrane</keyword>
<accession>A0A1M5VUC7</accession>
<dbReference type="InterPro" id="IPR000620">
    <property type="entry name" value="EamA_dom"/>
</dbReference>
<evidence type="ECO:0000313" key="4">
    <source>
        <dbReference type="Proteomes" id="UP000184221"/>
    </source>
</evidence>
<feature type="transmembrane region" description="Helical" evidence="1">
    <location>
        <begin position="257"/>
        <end position="275"/>
    </location>
</feature>
<feature type="transmembrane region" description="Helical" evidence="1">
    <location>
        <begin position="88"/>
        <end position="109"/>
    </location>
</feature>
<evidence type="ECO:0000256" key="1">
    <source>
        <dbReference type="SAM" id="Phobius"/>
    </source>
</evidence>
<organism evidence="3 4">
    <name type="scientific">Marivita hallyeonensis</name>
    <dbReference type="NCBI Taxonomy" id="996342"/>
    <lineage>
        <taxon>Bacteria</taxon>
        <taxon>Pseudomonadati</taxon>
        <taxon>Pseudomonadota</taxon>
        <taxon>Alphaproteobacteria</taxon>
        <taxon>Rhodobacterales</taxon>
        <taxon>Roseobacteraceae</taxon>
        <taxon>Marivita</taxon>
    </lineage>
</organism>
<proteinExistence type="predicted"/>
<dbReference type="OrthoDB" id="9810239at2"/>
<dbReference type="SUPFAM" id="SSF103481">
    <property type="entry name" value="Multidrug resistance efflux transporter EmrE"/>
    <property type="match status" value="2"/>
</dbReference>
<dbReference type="Pfam" id="PF00892">
    <property type="entry name" value="EamA"/>
    <property type="match status" value="1"/>
</dbReference>
<gene>
    <name evidence="3" type="ORF">SAMN05443551_3085</name>
</gene>
<feature type="transmembrane region" description="Helical" evidence="1">
    <location>
        <begin position="32"/>
        <end position="51"/>
    </location>
</feature>
<dbReference type="GO" id="GO:0016020">
    <property type="term" value="C:membrane"/>
    <property type="evidence" value="ECO:0007669"/>
    <property type="project" value="InterPro"/>
</dbReference>
<evidence type="ECO:0000259" key="2">
    <source>
        <dbReference type="Pfam" id="PF00892"/>
    </source>
</evidence>
<feature type="transmembrane region" description="Helical" evidence="1">
    <location>
        <begin position="203"/>
        <end position="220"/>
    </location>
</feature>
<dbReference type="AlphaFoldDB" id="A0A1M5VUC7"/>
<feature type="transmembrane region" description="Helical" evidence="1">
    <location>
        <begin position="63"/>
        <end position="82"/>
    </location>
</feature>
<feature type="domain" description="EamA" evidence="2">
    <location>
        <begin position="1"/>
        <end position="131"/>
    </location>
</feature>
<keyword evidence="1" id="KW-0472">Membrane</keyword>
<feature type="transmembrane region" description="Helical" evidence="1">
    <location>
        <begin position="172"/>
        <end position="191"/>
    </location>
</feature>
<dbReference type="Proteomes" id="UP000184221">
    <property type="component" value="Unassembled WGS sequence"/>
</dbReference>
<evidence type="ECO:0000313" key="3">
    <source>
        <dbReference type="EMBL" id="SHH78872.1"/>
    </source>
</evidence>
<keyword evidence="1" id="KW-1133">Transmembrane helix</keyword>
<feature type="transmembrane region" description="Helical" evidence="1">
    <location>
        <begin position="116"/>
        <end position="132"/>
    </location>
</feature>
<dbReference type="EMBL" id="FQXC01000004">
    <property type="protein sequence ID" value="SHH78872.1"/>
    <property type="molecule type" value="Genomic_DNA"/>
</dbReference>